<dbReference type="SUPFAM" id="SSF48403">
    <property type="entry name" value="Ankyrin repeat"/>
    <property type="match status" value="1"/>
</dbReference>
<dbReference type="EMBL" id="MLAK01000744">
    <property type="protein sequence ID" value="OHT05865.1"/>
    <property type="molecule type" value="Genomic_DNA"/>
</dbReference>
<dbReference type="PANTHER" id="PTHR24159">
    <property type="match status" value="1"/>
</dbReference>
<organism evidence="1 2">
    <name type="scientific">Tritrichomonas foetus</name>
    <dbReference type="NCBI Taxonomy" id="1144522"/>
    <lineage>
        <taxon>Eukaryota</taxon>
        <taxon>Metamonada</taxon>
        <taxon>Parabasalia</taxon>
        <taxon>Tritrichomonadida</taxon>
        <taxon>Tritrichomonadidae</taxon>
        <taxon>Tritrichomonas</taxon>
    </lineage>
</organism>
<evidence type="ECO:0000313" key="2">
    <source>
        <dbReference type="Proteomes" id="UP000179807"/>
    </source>
</evidence>
<evidence type="ECO:0008006" key="3">
    <source>
        <dbReference type="Google" id="ProtNLM"/>
    </source>
</evidence>
<dbReference type="Proteomes" id="UP000179807">
    <property type="component" value="Unassembled WGS sequence"/>
</dbReference>
<keyword evidence="2" id="KW-1185">Reference proteome</keyword>
<dbReference type="InterPro" id="IPR036770">
    <property type="entry name" value="Ankyrin_rpt-contain_sf"/>
</dbReference>
<reference evidence="1" key="1">
    <citation type="submission" date="2016-10" db="EMBL/GenBank/DDBJ databases">
        <authorList>
            <person name="Benchimol M."/>
            <person name="Almeida L.G."/>
            <person name="Vasconcelos A.T."/>
            <person name="Perreira-Neves A."/>
            <person name="Rosa I.A."/>
            <person name="Tasca T."/>
            <person name="Bogo M.R."/>
            <person name="de Souza W."/>
        </authorList>
    </citation>
    <scope>NUCLEOTIDE SEQUENCE [LARGE SCALE GENOMIC DNA]</scope>
    <source>
        <strain evidence="1">K</strain>
    </source>
</reference>
<evidence type="ECO:0000313" key="1">
    <source>
        <dbReference type="EMBL" id="OHT05865.1"/>
    </source>
</evidence>
<name>A0A1J4K351_9EUKA</name>
<protein>
    <recommendedName>
        <fullName evidence="3">DUF3447 domain-containing protein</fullName>
    </recommendedName>
</protein>
<proteinExistence type="predicted"/>
<dbReference type="VEuPathDB" id="TrichDB:TRFO_26305"/>
<dbReference type="GeneID" id="94839571"/>
<gene>
    <name evidence="1" type="ORF">TRFO_26305</name>
</gene>
<dbReference type="PANTHER" id="PTHR24159:SF5">
    <property type="entry name" value="ANK_REP_REGION DOMAIN-CONTAINING PROTEIN"/>
    <property type="match status" value="1"/>
</dbReference>
<comment type="caution">
    <text evidence="1">The sequence shown here is derived from an EMBL/GenBank/DDBJ whole genome shotgun (WGS) entry which is preliminary data.</text>
</comment>
<sequence>MSDDLITIKFNDSLVNVARSDASRIGKVFQDKTKNNFEIQIPDIPEDLNLVVLFTPKINVNEENLIDYKIIAEKLENPKLVKIIEDAENFIGQFGKSPELKELKKLEKMLLQLSEETFHQSLDLSETFLKNMSQELFLQALYRISLFLKKNNNRAITNLLKSLDQKNPGILKKFINLIIRNYSTSIRKADFTNSCCHSPNCEIYSFLHHLFEEKLITSSDFSPLIKFHPILYDHVHVSKIIRKNLAENDINLHKQYCELGYILNTELIALRNDDVDAFQSIVNNNPKFDINKKHEGGIYERISLLNSKEFTYIQYSAYFSAIKCFKYIINNFQYIDKSDIMVYAIAGGNPEIVHLCKDFGCETTGTLIKSINYHSHELVNWIIENQYDKIPPNSINECIESSNFISLKNILQYNCGFDIEIDYKNETFGFIPQNMIGLNNILTSAIENQNELLVKLIINVKKYDKKNNISVLKIILIQFFPSY</sequence>
<dbReference type="RefSeq" id="XP_068359001.1">
    <property type="nucleotide sequence ID" value="XM_068504867.1"/>
</dbReference>
<accession>A0A1J4K351</accession>
<dbReference type="AlphaFoldDB" id="A0A1J4K351"/>